<name>A0A1M7DKU6_9GAMM</name>
<feature type="chain" id="PRO_5012070834" evidence="1">
    <location>
        <begin position="28"/>
        <end position="63"/>
    </location>
</feature>
<evidence type="ECO:0000313" key="3">
    <source>
        <dbReference type="Proteomes" id="UP000184123"/>
    </source>
</evidence>
<gene>
    <name evidence="2" type="ORF">SAMN05660971_01380</name>
</gene>
<sequence length="63" mass="6718">MHSTSRLMTAALVAMLGSSLVDASALAAELSFKTPVIDGVGQIRSQPAQDLSYQPRIKRRSST</sequence>
<proteinExistence type="predicted"/>
<protein>
    <submittedName>
        <fullName evidence="2">Uncharacterized protein</fullName>
    </submittedName>
</protein>
<dbReference type="EMBL" id="FRCA01000003">
    <property type="protein sequence ID" value="SHL80141.1"/>
    <property type="molecule type" value="Genomic_DNA"/>
</dbReference>
<dbReference type="AlphaFoldDB" id="A0A1M7DKU6"/>
<feature type="signal peptide" evidence="1">
    <location>
        <begin position="1"/>
        <end position="27"/>
    </location>
</feature>
<reference evidence="2 3" key="1">
    <citation type="submission" date="2016-11" db="EMBL/GenBank/DDBJ databases">
        <authorList>
            <person name="Jaros S."/>
            <person name="Januszkiewicz K."/>
            <person name="Wedrychowicz H."/>
        </authorList>
    </citation>
    <scope>NUCLEOTIDE SEQUENCE [LARGE SCALE GENOMIC DNA]</scope>
    <source>
        <strain evidence="2 3">DSM 4740</strain>
    </source>
</reference>
<organism evidence="2 3">
    <name type="scientific">Halomonas cupida</name>
    <dbReference type="NCBI Taxonomy" id="44933"/>
    <lineage>
        <taxon>Bacteria</taxon>
        <taxon>Pseudomonadati</taxon>
        <taxon>Pseudomonadota</taxon>
        <taxon>Gammaproteobacteria</taxon>
        <taxon>Oceanospirillales</taxon>
        <taxon>Halomonadaceae</taxon>
        <taxon>Halomonas</taxon>
    </lineage>
</organism>
<evidence type="ECO:0000256" key="1">
    <source>
        <dbReference type="SAM" id="SignalP"/>
    </source>
</evidence>
<keyword evidence="1" id="KW-0732">Signal</keyword>
<accession>A0A1M7DKU6</accession>
<evidence type="ECO:0000313" key="2">
    <source>
        <dbReference type="EMBL" id="SHL80141.1"/>
    </source>
</evidence>
<dbReference type="STRING" id="44933.SAMN05660971_01380"/>
<dbReference type="Proteomes" id="UP000184123">
    <property type="component" value="Unassembled WGS sequence"/>
</dbReference>